<accession>A0B8R2</accession>
<dbReference type="PANTHER" id="PTHR46383:SF1">
    <property type="entry name" value="ASPARTATE AMINOTRANSFERASE"/>
    <property type="match status" value="1"/>
</dbReference>
<dbReference type="InterPro" id="IPR004838">
    <property type="entry name" value="NHTrfase_class1_PyrdxlP-BS"/>
</dbReference>
<comment type="similarity">
    <text evidence="2 7">Belongs to the class-I pyridoxal-phosphate-dependent aminotransferase family.</text>
</comment>
<dbReference type="CDD" id="cd00609">
    <property type="entry name" value="AAT_like"/>
    <property type="match status" value="1"/>
</dbReference>
<evidence type="ECO:0000256" key="5">
    <source>
        <dbReference type="ARBA" id="ARBA00022679"/>
    </source>
</evidence>
<dbReference type="GO" id="GO:0008483">
    <property type="term" value="F:transaminase activity"/>
    <property type="evidence" value="ECO:0007669"/>
    <property type="project" value="UniProtKB-KW"/>
</dbReference>
<comment type="cofactor">
    <cofactor evidence="1 7">
        <name>pyridoxal 5'-phosphate</name>
        <dbReference type="ChEBI" id="CHEBI:597326"/>
    </cofactor>
</comment>
<evidence type="ECO:0000256" key="6">
    <source>
        <dbReference type="ARBA" id="ARBA00022898"/>
    </source>
</evidence>
<dbReference type="HOGENOM" id="CLU_017584_4_3_2"/>
<dbReference type="FunFam" id="3.40.640.10:FF:000033">
    <property type="entry name" value="Aspartate aminotransferase"/>
    <property type="match status" value="1"/>
</dbReference>
<keyword evidence="4 7" id="KW-0032">Aminotransferase</keyword>
<protein>
    <recommendedName>
        <fullName evidence="7">Aminotransferase</fullName>
        <ecNumber evidence="7">2.6.1.-</ecNumber>
    </recommendedName>
</protein>
<feature type="domain" description="Aminotransferase class I/classII large" evidence="8">
    <location>
        <begin position="30"/>
        <end position="372"/>
    </location>
</feature>
<dbReference type="SUPFAM" id="SSF53383">
    <property type="entry name" value="PLP-dependent transferases"/>
    <property type="match status" value="1"/>
</dbReference>
<dbReference type="OrthoDB" id="372018at2157"/>
<evidence type="ECO:0000313" key="9">
    <source>
        <dbReference type="EMBL" id="ABK15086.1"/>
    </source>
</evidence>
<keyword evidence="10" id="KW-1185">Reference proteome</keyword>
<dbReference type="GO" id="GO:0006520">
    <property type="term" value="P:amino acid metabolic process"/>
    <property type="evidence" value="ECO:0007669"/>
    <property type="project" value="InterPro"/>
</dbReference>
<dbReference type="Pfam" id="PF00155">
    <property type="entry name" value="Aminotran_1_2"/>
    <property type="match status" value="1"/>
</dbReference>
<dbReference type="KEGG" id="mtp:Mthe_1308"/>
<evidence type="ECO:0000313" key="10">
    <source>
        <dbReference type="Proteomes" id="UP000000674"/>
    </source>
</evidence>
<dbReference type="InterPro" id="IPR004839">
    <property type="entry name" value="Aminotransferase_I/II_large"/>
</dbReference>
<dbReference type="Gene3D" id="3.40.640.10">
    <property type="entry name" value="Type I PLP-dependent aspartate aminotransferase-like (Major domain)"/>
    <property type="match status" value="1"/>
</dbReference>
<organism evidence="9 10">
    <name type="scientific">Methanothrix thermoacetophila (strain DSM 6194 / JCM 14653 / NBRC 101360 / PT)</name>
    <name type="common">Methanosaeta thermophila</name>
    <dbReference type="NCBI Taxonomy" id="349307"/>
    <lineage>
        <taxon>Archaea</taxon>
        <taxon>Methanobacteriati</taxon>
        <taxon>Methanobacteriota</taxon>
        <taxon>Stenosarchaea group</taxon>
        <taxon>Methanomicrobia</taxon>
        <taxon>Methanotrichales</taxon>
        <taxon>Methanotrichaceae</taxon>
        <taxon>Methanothrix</taxon>
    </lineage>
</organism>
<evidence type="ECO:0000259" key="8">
    <source>
        <dbReference type="Pfam" id="PF00155"/>
    </source>
</evidence>
<dbReference type="GO" id="GO:0030170">
    <property type="term" value="F:pyridoxal phosphate binding"/>
    <property type="evidence" value="ECO:0007669"/>
    <property type="project" value="InterPro"/>
</dbReference>
<evidence type="ECO:0000256" key="4">
    <source>
        <dbReference type="ARBA" id="ARBA00022576"/>
    </source>
</evidence>
<reference evidence="9 10" key="1">
    <citation type="submission" date="2006-10" db="EMBL/GenBank/DDBJ databases">
        <title>Complete sequence of Methanosaeta thermophila PT.</title>
        <authorList>
            <consortium name="US DOE Joint Genome Institute"/>
            <person name="Copeland A."/>
            <person name="Lucas S."/>
            <person name="Lapidus A."/>
            <person name="Barry K."/>
            <person name="Detter J.C."/>
            <person name="Glavina del Rio T."/>
            <person name="Hammon N."/>
            <person name="Israni S."/>
            <person name="Pitluck S."/>
            <person name="Chain P."/>
            <person name="Malfatti S."/>
            <person name="Shin M."/>
            <person name="Vergez L."/>
            <person name="Schmutz J."/>
            <person name="Larimer F."/>
            <person name="Land M."/>
            <person name="Hauser L."/>
            <person name="Kyrpides N."/>
            <person name="Kim E."/>
            <person name="Smith K.S."/>
            <person name="Ingram-Smith C."/>
            <person name="Richardson P."/>
        </authorList>
    </citation>
    <scope>NUCLEOTIDE SEQUENCE [LARGE SCALE GENOMIC DNA]</scope>
    <source>
        <strain evidence="10">DSM 6194 / JCM 14653 / NBRC 101360 / PT</strain>
    </source>
</reference>
<keyword evidence="6" id="KW-0663">Pyridoxal phosphate</keyword>
<dbReference type="GeneID" id="4462175"/>
<keyword evidence="5 7" id="KW-0808">Transferase</keyword>
<dbReference type="InterPro" id="IPR015422">
    <property type="entry name" value="PyrdxlP-dep_Trfase_small"/>
</dbReference>
<proteinExistence type="inferred from homology"/>
<comment type="subunit">
    <text evidence="3">Homodimer.</text>
</comment>
<evidence type="ECO:0000256" key="1">
    <source>
        <dbReference type="ARBA" id="ARBA00001933"/>
    </source>
</evidence>
<dbReference type="Gene3D" id="3.90.1150.10">
    <property type="entry name" value="Aspartate Aminotransferase, domain 1"/>
    <property type="match status" value="1"/>
</dbReference>
<dbReference type="Proteomes" id="UP000000674">
    <property type="component" value="Chromosome"/>
</dbReference>
<dbReference type="EMBL" id="CP000477">
    <property type="protein sequence ID" value="ABK15086.1"/>
    <property type="molecule type" value="Genomic_DNA"/>
</dbReference>
<evidence type="ECO:0000256" key="3">
    <source>
        <dbReference type="ARBA" id="ARBA00011738"/>
    </source>
</evidence>
<dbReference type="InterPro" id="IPR015421">
    <property type="entry name" value="PyrdxlP-dep_Trfase_major"/>
</dbReference>
<dbReference type="InterPro" id="IPR015424">
    <property type="entry name" value="PyrdxlP-dep_Trfase"/>
</dbReference>
<dbReference type="EC" id="2.6.1.-" evidence="7"/>
<gene>
    <name evidence="9" type="ordered locus">Mthe_1308</name>
</gene>
<dbReference type="AlphaFoldDB" id="A0B8R2"/>
<dbReference type="InterPro" id="IPR050596">
    <property type="entry name" value="AspAT/PAT-like"/>
</dbReference>
<name>A0B8R2_METTP</name>
<dbReference type="RefSeq" id="WP_011696478.1">
    <property type="nucleotide sequence ID" value="NC_008553.1"/>
</dbReference>
<dbReference type="STRING" id="349307.Mthe_1308"/>
<dbReference type="PANTHER" id="PTHR46383">
    <property type="entry name" value="ASPARTATE AMINOTRANSFERASE"/>
    <property type="match status" value="1"/>
</dbReference>
<evidence type="ECO:0000256" key="7">
    <source>
        <dbReference type="RuleBase" id="RU000481"/>
    </source>
</evidence>
<dbReference type="PROSITE" id="PS00105">
    <property type="entry name" value="AA_TRANSFER_CLASS_1"/>
    <property type="match status" value="1"/>
</dbReference>
<evidence type="ECO:0000256" key="2">
    <source>
        <dbReference type="ARBA" id="ARBA00007441"/>
    </source>
</evidence>
<sequence length="379" mass="42085">MVSKRLASIEESATMRISSEAKRLNSEGFDIIDLGVGEPDFDTPRHICDAACRYMLEGKTRYTPTNGIPELRRAIAKKLREENRIPAVPEDVIVTPGAKMAVFAAIQALLDEGDEMVLIGPSWVSYEPCIKFAGGRPVWADVDQDFMPMDLPEAITERTKAILVNSPCNPTGAVFGHEVMKEIRDIAIDHDIYVVSDEVYEKIIYGHEHISIASLPDMADRTITINGFSKSYAMTGWRLGYLTGPRDMLKWISRLLSHSVSHPTTFVQWAGIAALEGPQDDVRRMTEEFRARRDILVDGLRSLGIRCALPGGAFYMFPDVSHLGGGDVFAERLLKEAKIAVTPGSAFGPGGEDYIRISYATSRERIKEALERMESMLNS</sequence>